<dbReference type="EMBL" id="MNVO01000056">
    <property type="protein sequence ID" value="OIO31799.1"/>
    <property type="molecule type" value="Genomic_DNA"/>
</dbReference>
<dbReference type="STRING" id="1805282.AUJ44_03855"/>
<dbReference type="Proteomes" id="UP000183206">
    <property type="component" value="Unassembled WGS sequence"/>
</dbReference>
<proteinExistence type="predicted"/>
<protein>
    <submittedName>
        <fullName evidence="2">Uncharacterized protein</fullName>
    </submittedName>
</protein>
<evidence type="ECO:0000313" key="2">
    <source>
        <dbReference type="EMBL" id="OIO31799.1"/>
    </source>
</evidence>
<keyword evidence="1" id="KW-0472">Membrane</keyword>
<gene>
    <name evidence="2" type="ORF">AUJ44_03855</name>
</gene>
<organism evidence="2 3">
    <name type="scientific">Candidatus Nomurabacteria bacterium CG1_02_47_685</name>
    <dbReference type="NCBI Taxonomy" id="1805282"/>
    <lineage>
        <taxon>Bacteria</taxon>
        <taxon>Candidatus Nomuraibacteriota</taxon>
    </lineage>
</organism>
<feature type="transmembrane region" description="Helical" evidence="1">
    <location>
        <begin position="6"/>
        <end position="23"/>
    </location>
</feature>
<evidence type="ECO:0000256" key="1">
    <source>
        <dbReference type="SAM" id="Phobius"/>
    </source>
</evidence>
<name>A0A1J4VC36_9BACT</name>
<reference evidence="2 3" key="1">
    <citation type="journal article" date="2016" name="Environ. Microbiol.">
        <title>Genomic resolution of a cold subsurface aquifer community provides metabolic insights for novel microbes adapted to high CO concentrations.</title>
        <authorList>
            <person name="Probst A.J."/>
            <person name="Castelle C.J."/>
            <person name="Singh A."/>
            <person name="Brown C.T."/>
            <person name="Anantharaman K."/>
            <person name="Sharon I."/>
            <person name="Hug L.A."/>
            <person name="Burstein D."/>
            <person name="Emerson J.B."/>
            <person name="Thomas B.C."/>
            <person name="Banfield J.F."/>
        </authorList>
    </citation>
    <scope>NUCLEOTIDE SEQUENCE [LARGE SCALE GENOMIC DNA]</scope>
    <source>
        <strain evidence="2">CG1_02_47_685</strain>
    </source>
</reference>
<accession>A0A1J4VC36</accession>
<comment type="caution">
    <text evidence="2">The sequence shown here is derived from an EMBL/GenBank/DDBJ whole genome shotgun (WGS) entry which is preliminary data.</text>
</comment>
<keyword evidence="1" id="KW-0812">Transmembrane</keyword>
<keyword evidence="1" id="KW-1133">Transmembrane helix</keyword>
<dbReference type="AlphaFoldDB" id="A0A1J4VC36"/>
<evidence type="ECO:0000313" key="3">
    <source>
        <dbReference type="Proteomes" id="UP000183206"/>
    </source>
</evidence>
<sequence length="149" mass="16819">MNKKVVISFVAVVMVVMAAWMFMDYKNGALYDGTSELSDEELLSYAQARFSKEKMWGKRMIIGSHHGIPVRVVFPCSDVCPDYTIRIIRYDIDLDKCKEAGGIIKAILVPRGIAAIQLSFCFPKVIVLSDIYEFTDVLNPPSAEELQYL</sequence>